<evidence type="ECO:0000256" key="3">
    <source>
        <dbReference type="ARBA" id="ARBA00007823"/>
    </source>
</evidence>
<dbReference type="RefSeq" id="XP_033654365.1">
    <property type="nucleotide sequence ID" value="XM_033798308.1"/>
</dbReference>
<accession>A0A6A6JMD8</accession>
<evidence type="ECO:0000256" key="7">
    <source>
        <dbReference type="ARBA" id="ARBA00022723"/>
    </source>
</evidence>
<dbReference type="GeneID" id="54551483"/>
<dbReference type="CDD" id="cd07718">
    <property type="entry name" value="RNaseZ_ELAC1_ELAC2-C-term-like_MBL-fold"/>
    <property type="match status" value="1"/>
</dbReference>
<dbReference type="InterPro" id="IPR027794">
    <property type="entry name" value="tRNase_Z_dom"/>
</dbReference>
<evidence type="ECO:0000259" key="12">
    <source>
        <dbReference type="Pfam" id="PF13691"/>
    </source>
</evidence>
<evidence type="ECO:0000256" key="10">
    <source>
        <dbReference type="ARBA" id="ARBA00022833"/>
    </source>
</evidence>
<dbReference type="PANTHER" id="PTHR12553:SF49">
    <property type="entry name" value="ZINC PHOSPHODIESTERASE ELAC PROTEIN 2"/>
    <property type="match status" value="1"/>
</dbReference>
<evidence type="ECO:0000256" key="2">
    <source>
        <dbReference type="ARBA" id="ARBA00001947"/>
    </source>
</evidence>
<keyword evidence="10" id="KW-0862">Zinc</keyword>
<dbReference type="GO" id="GO:0046872">
    <property type="term" value="F:metal ion binding"/>
    <property type="evidence" value="ECO:0007669"/>
    <property type="project" value="UniProtKB-KW"/>
</dbReference>
<dbReference type="Pfam" id="PF13691">
    <property type="entry name" value="Lactamase_B_4"/>
    <property type="match status" value="1"/>
</dbReference>
<dbReference type="OrthoDB" id="527344at2759"/>
<gene>
    <name evidence="13" type="ORF">EI97DRAFT_433059</name>
</gene>
<evidence type="ECO:0000313" key="13">
    <source>
        <dbReference type="EMBL" id="KAF2276826.1"/>
    </source>
</evidence>
<keyword evidence="5" id="KW-0819">tRNA processing</keyword>
<dbReference type="GO" id="GO:1990180">
    <property type="term" value="P:mitochondrial tRNA 3'-end processing"/>
    <property type="evidence" value="ECO:0007669"/>
    <property type="project" value="TreeGrafter"/>
</dbReference>
<dbReference type="InterPro" id="IPR036866">
    <property type="entry name" value="RibonucZ/Hydroxyglut_hydro"/>
</dbReference>
<keyword evidence="8" id="KW-0255">Endonuclease</keyword>
<evidence type="ECO:0000313" key="14">
    <source>
        <dbReference type="Proteomes" id="UP000800097"/>
    </source>
</evidence>
<protein>
    <recommendedName>
        <fullName evidence="4">ribonuclease Z</fullName>
        <ecNumber evidence="4">3.1.26.11</ecNumber>
    </recommendedName>
</protein>
<dbReference type="GO" id="GO:0042781">
    <property type="term" value="F:3'-tRNA processing endoribonuclease activity"/>
    <property type="evidence" value="ECO:0007669"/>
    <property type="project" value="UniProtKB-EC"/>
</dbReference>
<feature type="region of interest" description="Disordered" evidence="11">
    <location>
        <begin position="894"/>
        <end position="913"/>
    </location>
</feature>
<dbReference type="Proteomes" id="UP000800097">
    <property type="component" value="Unassembled WGS sequence"/>
</dbReference>
<dbReference type="Pfam" id="PF23023">
    <property type="entry name" value="Anti-Pycsar_Apyc1"/>
    <property type="match status" value="1"/>
</dbReference>
<evidence type="ECO:0000256" key="1">
    <source>
        <dbReference type="ARBA" id="ARBA00000402"/>
    </source>
</evidence>
<keyword evidence="7" id="KW-0479">Metal-binding</keyword>
<name>A0A6A6JMD8_WESOR</name>
<sequence>MDATIDIATTPSADTPGTTLVLKTPTRFYVFGNQAEGTQRALNEGGHRLTKVQDFFITGKTEWSNIGGLLGMALTLADASATAYESAMESYHKKKSKGTAPIPPKLNLYGPPNLKHVLATCRRFIFRKGLPLVATQYSPGPPSKTAEGVISPTWEDENIHVWAMSVAPSQAPGDNEDIEAALAFSRQRYDATLNQFDDHKPKPDGESDAEREIRYDQIRTEVLGHMFDSAWSFDTLVEHHISEVEMPTVMYLRNQETGQLEKYNGPMPGGAEPLPDIKVLTRTPWPGATVLSLPPTKPALEAVSYIVRTRKVRGKFDVTRARSLGLRDGRAYAILTSGTPVENDKGETITPDMVLGPDRPGQGVAILDVPSVGHLESLIQREEFTSSGVMSGIRAFVWILGPGVSRHPTLKDFMHKFDQVQHVISSADEAPNRVALQSVARQTIQLKQIDPASYNVPVHDVSTIPQKRLNGEVPQEGQPLSNVMIAERGLRFRLMPNWEIRTDEIKPDLDVSSIEASTSPSILESAEQARENIARDKDSLLAWRQLLARPDTEIITLGTGSALPSKYRNVSATLVRVPGIGNYLLDCGENTLGQLRRVFEPDELIEVLRDLRMIWISHLHADHHLGITSVIKAWYAVVHNSVPCPTPPTMPDISDSLQLYGLSVVSHDGMLKWLREYSAVEDFGYSRILPLQITPFAPASGSPSTLSLWPGNGREVYKGEHTLQRKDYEAVLGLSDIQACRVAHCYGAMAVTLTFPDAPEDAQSDPPKKPLKISYSGDCRPSGQFAQMGRDTTVLIHEATFDDEMQADAKKKKHSTTSEALGIGASMGAKAVVLTHFSQRYQRIPVLETVDMDQGEGVAADVLDAEAIATEDPPEEEEGEADADVEMGEAGVDVKGTISGGAEPALPTDQVVAPSKEKVIKVRAKDMKVAVAFDYMRLRIGEIARFGYYNAALNRLLSEEEEKGEEKDGGAGVGEEEGKVNGNGKKTSPKQGGGERKKKAKRRN</sequence>
<evidence type="ECO:0000256" key="6">
    <source>
        <dbReference type="ARBA" id="ARBA00022722"/>
    </source>
</evidence>
<evidence type="ECO:0000256" key="4">
    <source>
        <dbReference type="ARBA" id="ARBA00012477"/>
    </source>
</evidence>
<comment type="cofactor">
    <cofactor evidence="2">
        <name>Zn(2+)</name>
        <dbReference type="ChEBI" id="CHEBI:29105"/>
    </cofactor>
</comment>
<feature type="domain" description="tRNase Z endonuclease" evidence="12">
    <location>
        <begin position="7"/>
        <end position="68"/>
    </location>
</feature>
<dbReference type="GO" id="GO:0005739">
    <property type="term" value="C:mitochondrion"/>
    <property type="evidence" value="ECO:0007669"/>
    <property type="project" value="TreeGrafter"/>
</dbReference>
<comment type="similarity">
    <text evidence="3">Belongs to the RNase Z family.</text>
</comment>
<evidence type="ECO:0000256" key="5">
    <source>
        <dbReference type="ARBA" id="ARBA00022694"/>
    </source>
</evidence>
<feature type="region of interest" description="Disordered" evidence="11">
    <location>
        <begin position="959"/>
        <end position="1004"/>
    </location>
</feature>
<organism evidence="13 14">
    <name type="scientific">Westerdykella ornata</name>
    <dbReference type="NCBI Taxonomy" id="318751"/>
    <lineage>
        <taxon>Eukaryota</taxon>
        <taxon>Fungi</taxon>
        <taxon>Dikarya</taxon>
        <taxon>Ascomycota</taxon>
        <taxon>Pezizomycotina</taxon>
        <taxon>Dothideomycetes</taxon>
        <taxon>Pleosporomycetidae</taxon>
        <taxon>Pleosporales</taxon>
        <taxon>Sporormiaceae</taxon>
        <taxon>Westerdykella</taxon>
    </lineage>
</organism>
<evidence type="ECO:0000256" key="8">
    <source>
        <dbReference type="ARBA" id="ARBA00022759"/>
    </source>
</evidence>
<keyword evidence="14" id="KW-1185">Reference proteome</keyword>
<evidence type="ECO:0000256" key="9">
    <source>
        <dbReference type="ARBA" id="ARBA00022801"/>
    </source>
</evidence>
<dbReference type="PANTHER" id="PTHR12553">
    <property type="entry name" value="ZINC PHOSPHODIESTERASE ELAC PROTEIN 2"/>
    <property type="match status" value="1"/>
</dbReference>
<dbReference type="Gene3D" id="3.60.15.10">
    <property type="entry name" value="Ribonuclease Z/Hydroxyacylglutathione hydrolase-like"/>
    <property type="match status" value="2"/>
</dbReference>
<dbReference type="InterPro" id="IPR047151">
    <property type="entry name" value="RNZ2-like"/>
</dbReference>
<evidence type="ECO:0000256" key="11">
    <source>
        <dbReference type="SAM" id="MobiDB-lite"/>
    </source>
</evidence>
<keyword evidence="9" id="KW-0378">Hydrolase</keyword>
<dbReference type="EMBL" id="ML986492">
    <property type="protein sequence ID" value="KAF2276826.1"/>
    <property type="molecule type" value="Genomic_DNA"/>
</dbReference>
<keyword evidence="6" id="KW-0540">Nuclease</keyword>
<comment type="catalytic activity">
    <reaction evidence="1">
        <text>Endonucleolytic cleavage of RNA, removing extra 3' nucleotides from tRNA precursor, generating 3' termini of tRNAs. A 3'-hydroxy group is left at the tRNA terminus and a 5'-phosphoryl group is left at the trailer molecule.</text>
        <dbReference type="EC" id="3.1.26.11"/>
    </reaction>
</comment>
<dbReference type="SUPFAM" id="SSF56281">
    <property type="entry name" value="Metallo-hydrolase/oxidoreductase"/>
    <property type="match status" value="2"/>
</dbReference>
<dbReference type="EC" id="3.1.26.11" evidence="4"/>
<reference evidence="13" key="1">
    <citation type="journal article" date="2020" name="Stud. Mycol.">
        <title>101 Dothideomycetes genomes: a test case for predicting lifestyles and emergence of pathogens.</title>
        <authorList>
            <person name="Haridas S."/>
            <person name="Albert R."/>
            <person name="Binder M."/>
            <person name="Bloem J."/>
            <person name="Labutti K."/>
            <person name="Salamov A."/>
            <person name="Andreopoulos B."/>
            <person name="Baker S."/>
            <person name="Barry K."/>
            <person name="Bills G."/>
            <person name="Bluhm B."/>
            <person name="Cannon C."/>
            <person name="Castanera R."/>
            <person name="Culley D."/>
            <person name="Daum C."/>
            <person name="Ezra D."/>
            <person name="Gonzalez J."/>
            <person name="Henrissat B."/>
            <person name="Kuo A."/>
            <person name="Liang C."/>
            <person name="Lipzen A."/>
            <person name="Lutzoni F."/>
            <person name="Magnuson J."/>
            <person name="Mondo S."/>
            <person name="Nolan M."/>
            <person name="Ohm R."/>
            <person name="Pangilinan J."/>
            <person name="Park H.-J."/>
            <person name="Ramirez L."/>
            <person name="Alfaro M."/>
            <person name="Sun H."/>
            <person name="Tritt A."/>
            <person name="Yoshinaga Y."/>
            <person name="Zwiers L.-H."/>
            <person name="Turgeon B."/>
            <person name="Goodwin S."/>
            <person name="Spatafora J."/>
            <person name="Crous P."/>
            <person name="Grigoriev I."/>
        </authorList>
    </citation>
    <scope>NUCLEOTIDE SEQUENCE</scope>
    <source>
        <strain evidence="13">CBS 379.55</strain>
    </source>
</reference>
<proteinExistence type="inferred from homology"/>
<dbReference type="AlphaFoldDB" id="A0A6A6JMD8"/>